<dbReference type="Proteomes" id="UP000038010">
    <property type="component" value="Unassembled WGS sequence"/>
</dbReference>
<keyword evidence="2" id="KW-0812">Transmembrane</keyword>
<keyword evidence="4" id="KW-1185">Reference proteome</keyword>
<dbReference type="EMBL" id="LFJN01000002">
    <property type="protein sequence ID" value="KPI45065.1"/>
    <property type="molecule type" value="Genomic_DNA"/>
</dbReference>
<evidence type="ECO:0000313" key="3">
    <source>
        <dbReference type="EMBL" id="KPI45065.1"/>
    </source>
</evidence>
<proteinExistence type="predicted"/>
<feature type="compositionally biased region" description="Low complexity" evidence="1">
    <location>
        <begin position="83"/>
        <end position="95"/>
    </location>
</feature>
<reference evidence="3 4" key="1">
    <citation type="submission" date="2015-06" db="EMBL/GenBank/DDBJ databases">
        <title>Draft genome of the ant-associated black yeast Phialophora attae CBS 131958.</title>
        <authorList>
            <person name="Moreno L.F."/>
            <person name="Stielow B.J."/>
            <person name="de Hoog S."/>
            <person name="Vicente V.A."/>
            <person name="Weiss V.A."/>
            <person name="de Vries M."/>
            <person name="Cruz L.M."/>
            <person name="Souza E.M."/>
        </authorList>
    </citation>
    <scope>NUCLEOTIDE SEQUENCE [LARGE SCALE GENOMIC DNA]</scope>
    <source>
        <strain evidence="3 4">CBS 131958</strain>
    </source>
</reference>
<keyword evidence="2" id="KW-0472">Membrane</keyword>
<dbReference type="VEuPathDB" id="FungiDB:AB675_2486"/>
<protein>
    <submittedName>
        <fullName evidence="3">Uncharacterized protein</fullName>
    </submittedName>
</protein>
<evidence type="ECO:0000313" key="4">
    <source>
        <dbReference type="Proteomes" id="UP000038010"/>
    </source>
</evidence>
<organism evidence="3 4">
    <name type="scientific">Cyphellophora attinorum</name>
    <dbReference type="NCBI Taxonomy" id="1664694"/>
    <lineage>
        <taxon>Eukaryota</taxon>
        <taxon>Fungi</taxon>
        <taxon>Dikarya</taxon>
        <taxon>Ascomycota</taxon>
        <taxon>Pezizomycotina</taxon>
        <taxon>Eurotiomycetes</taxon>
        <taxon>Chaetothyriomycetidae</taxon>
        <taxon>Chaetothyriales</taxon>
        <taxon>Cyphellophoraceae</taxon>
        <taxon>Cyphellophora</taxon>
    </lineage>
</organism>
<feature type="region of interest" description="Disordered" evidence="1">
    <location>
        <begin position="71"/>
        <end position="95"/>
    </location>
</feature>
<evidence type="ECO:0000256" key="1">
    <source>
        <dbReference type="SAM" id="MobiDB-lite"/>
    </source>
</evidence>
<accession>A0A0N1P3E8</accession>
<dbReference type="AlphaFoldDB" id="A0A0N1P3E8"/>
<comment type="caution">
    <text evidence="3">The sequence shown here is derived from an EMBL/GenBank/DDBJ whole genome shotgun (WGS) entry which is preliminary data.</text>
</comment>
<name>A0A0N1P3E8_9EURO</name>
<sequence length="305" mass="34428">MPPEDLTAERNDSTDPDPNLVLYIKHLPDTVHNYRRFFNSLLVPRPDHEIFLRDLRHFREQAEIIVLLTTPASDGTTNGGSPTETATSNAEANATTRPIPTTVSDIYRQTTTHFLASRFAHPYCRNEYGHVSTSHASRSFFDKTTVSKRKQADAAAEAKAREDERIHKLLVPIWIAFRRRMMVTAEELTAWVEDWNANEYSRWKAAAEDNIERKGEARTALHLAPEDKDPMEEQRQVPAHNERSGTYLNAAEAFVSEEGDLVDAPSQQHDTAAQAGGLFVGVAAASFLASNKRARKYLLKKMKQK</sequence>
<evidence type="ECO:0000256" key="2">
    <source>
        <dbReference type="SAM" id="Phobius"/>
    </source>
</evidence>
<dbReference type="OrthoDB" id="4152598at2759"/>
<gene>
    <name evidence="3" type="ORF">AB675_2486</name>
</gene>
<dbReference type="RefSeq" id="XP_018005028.1">
    <property type="nucleotide sequence ID" value="XM_018142461.1"/>
</dbReference>
<feature type="transmembrane region" description="Helical" evidence="2">
    <location>
        <begin position="272"/>
        <end position="291"/>
    </location>
</feature>
<feature type="compositionally biased region" description="Polar residues" evidence="1">
    <location>
        <begin position="71"/>
        <end position="82"/>
    </location>
</feature>
<dbReference type="GeneID" id="28734341"/>
<keyword evidence="2" id="KW-1133">Transmembrane helix</keyword>